<feature type="transmembrane region" description="Helical" evidence="3">
    <location>
        <begin position="147"/>
        <end position="173"/>
    </location>
</feature>
<reference evidence="4 5" key="1">
    <citation type="submission" date="2020-08" db="EMBL/GenBank/DDBJ databases">
        <title>Genomic Encyclopedia of Type Strains, Phase IV (KMG-IV): sequencing the most valuable type-strain genomes for metagenomic binning, comparative biology and taxonomic classification.</title>
        <authorList>
            <person name="Goeker M."/>
        </authorList>
    </citation>
    <scope>NUCLEOTIDE SEQUENCE [LARGE SCALE GENOMIC DNA]</scope>
    <source>
        <strain evidence="4 5">DSM 22975</strain>
    </source>
</reference>
<keyword evidence="3" id="KW-1133">Transmembrane helix</keyword>
<keyword evidence="5" id="KW-1185">Reference proteome</keyword>
<feature type="transmembrane region" description="Helical" evidence="3">
    <location>
        <begin position="81"/>
        <end position="103"/>
    </location>
</feature>
<protein>
    <submittedName>
        <fullName evidence="4">Phosphatidylglycerophosphate synthase</fullName>
    </submittedName>
</protein>
<dbReference type="Pfam" id="PF01066">
    <property type="entry name" value="CDP-OH_P_transf"/>
    <property type="match status" value="1"/>
</dbReference>
<evidence type="ECO:0000313" key="5">
    <source>
        <dbReference type="Proteomes" id="UP000585721"/>
    </source>
</evidence>
<keyword evidence="1 2" id="KW-0808">Transferase</keyword>
<evidence type="ECO:0000256" key="1">
    <source>
        <dbReference type="ARBA" id="ARBA00022679"/>
    </source>
</evidence>
<evidence type="ECO:0000313" key="4">
    <source>
        <dbReference type="EMBL" id="MBB6056257.1"/>
    </source>
</evidence>
<comment type="caution">
    <text evidence="4">The sequence shown here is derived from an EMBL/GenBank/DDBJ whole genome shotgun (WGS) entry which is preliminary data.</text>
</comment>
<keyword evidence="3" id="KW-0472">Membrane</keyword>
<dbReference type="Proteomes" id="UP000585721">
    <property type="component" value="Unassembled WGS sequence"/>
</dbReference>
<name>A0A841GFA6_9GAMM</name>
<keyword evidence="3" id="KW-0812">Transmembrane</keyword>
<dbReference type="EMBL" id="JACHGR010000007">
    <property type="protein sequence ID" value="MBB6056257.1"/>
    <property type="molecule type" value="Genomic_DNA"/>
</dbReference>
<evidence type="ECO:0000256" key="2">
    <source>
        <dbReference type="RuleBase" id="RU003750"/>
    </source>
</evidence>
<gene>
    <name evidence="4" type="ORF">HNR75_002189</name>
</gene>
<dbReference type="PROSITE" id="PS00379">
    <property type="entry name" value="CDP_ALCOHOL_P_TRANSF"/>
    <property type="match status" value="1"/>
</dbReference>
<feature type="transmembrane region" description="Helical" evidence="3">
    <location>
        <begin position="179"/>
        <end position="200"/>
    </location>
</feature>
<dbReference type="RefSeq" id="WP_188026981.1">
    <property type="nucleotide sequence ID" value="NZ_JACHGR010000007.1"/>
</dbReference>
<feature type="transmembrane region" description="Helical" evidence="3">
    <location>
        <begin position="33"/>
        <end position="60"/>
    </location>
</feature>
<dbReference type="GO" id="GO:0016780">
    <property type="term" value="F:phosphotransferase activity, for other substituted phosphate groups"/>
    <property type="evidence" value="ECO:0007669"/>
    <property type="project" value="InterPro"/>
</dbReference>
<dbReference type="InterPro" id="IPR000462">
    <property type="entry name" value="CDP-OH_P_trans"/>
</dbReference>
<accession>A0A841GFA6</accession>
<dbReference type="Gene3D" id="1.20.120.1760">
    <property type="match status" value="1"/>
</dbReference>
<sequence length="202" mass="21548">MFDRQLITAARQPLQKIASGLLASGITANQMTVAGFIAGLTAVPLIITGHTIWALLSILLNRLADGLDGTMARLTGPTDRGAFLDSVFDFLFYSAIPLAFAFAAPEQNALAAATLIYSFVGTGCSFLAFAVLAAKRGITSMEYPDKGFYYLGGLTEGTETILLFVVMCLFPAWFPVLAYGFAALCLLTIISRIATGIRIFTP</sequence>
<comment type="similarity">
    <text evidence="2">Belongs to the CDP-alcohol phosphatidyltransferase class-I family.</text>
</comment>
<dbReference type="InterPro" id="IPR048254">
    <property type="entry name" value="CDP_ALCOHOL_P_TRANSF_CS"/>
</dbReference>
<organism evidence="4 5">
    <name type="scientific">Tolumonas osonensis</name>
    <dbReference type="NCBI Taxonomy" id="675874"/>
    <lineage>
        <taxon>Bacteria</taxon>
        <taxon>Pseudomonadati</taxon>
        <taxon>Pseudomonadota</taxon>
        <taxon>Gammaproteobacteria</taxon>
        <taxon>Aeromonadales</taxon>
        <taxon>Aeromonadaceae</taxon>
        <taxon>Tolumonas</taxon>
    </lineage>
</organism>
<dbReference type="InterPro" id="IPR043130">
    <property type="entry name" value="CDP-OH_PTrfase_TM_dom"/>
</dbReference>
<dbReference type="AlphaFoldDB" id="A0A841GFA6"/>
<proteinExistence type="inferred from homology"/>
<dbReference type="GO" id="GO:0008654">
    <property type="term" value="P:phospholipid biosynthetic process"/>
    <property type="evidence" value="ECO:0007669"/>
    <property type="project" value="InterPro"/>
</dbReference>
<evidence type="ECO:0000256" key="3">
    <source>
        <dbReference type="SAM" id="Phobius"/>
    </source>
</evidence>
<dbReference type="GO" id="GO:0016020">
    <property type="term" value="C:membrane"/>
    <property type="evidence" value="ECO:0007669"/>
    <property type="project" value="InterPro"/>
</dbReference>
<feature type="transmembrane region" description="Helical" evidence="3">
    <location>
        <begin position="109"/>
        <end position="135"/>
    </location>
</feature>